<dbReference type="Proteomes" id="UP000820818">
    <property type="component" value="Linkage Group LG3"/>
</dbReference>
<dbReference type="InterPro" id="IPR006621">
    <property type="entry name" value="Nose-resist-to-fluoxetine_N"/>
</dbReference>
<comment type="caution">
    <text evidence="4">The sequence shown here is derived from an EMBL/GenBank/DDBJ whole genome shotgun (WGS) entry which is preliminary data.</text>
</comment>
<dbReference type="Pfam" id="PF20146">
    <property type="entry name" value="NRF"/>
    <property type="match status" value="1"/>
</dbReference>
<keyword evidence="1" id="KW-0472">Membrane</keyword>
<accession>A0AAD5LE97</accession>
<keyword evidence="1" id="KW-0812">Transmembrane</keyword>
<feature type="transmembrane region" description="Helical" evidence="1">
    <location>
        <begin position="329"/>
        <end position="348"/>
    </location>
</feature>
<dbReference type="PANTHER" id="PTHR11161:SF0">
    <property type="entry name" value="O-ACYLTRANSFERASE LIKE PROTEIN"/>
    <property type="match status" value="1"/>
</dbReference>
<evidence type="ECO:0000256" key="2">
    <source>
        <dbReference type="SAM" id="SignalP"/>
    </source>
</evidence>
<evidence type="ECO:0000313" key="4">
    <source>
        <dbReference type="EMBL" id="KAI9561130.1"/>
    </source>
</evidence>
<dbReference type="PANTHER" id="PTHR11161">
    <property type="entry name" value="O-ACYLTRANSFERASE"/>
    <property type="match status" value="1"/>
</dbReference>
<keyword evidence="2" id="KW-0732">Signal</keyword>
<evidence type="ECO:0000313" key="5">
    <source>
        <dbReference type="Proteomes" id="UP000820818"/>
    </source>
</evidence>
<dbReference type="EMBL" id="WJBH02000003">
    <property type="protein sequence ID" value="KAI9561130.1"/>
    <property type="molecule type" value="Genomic_DNA"/>
</dbReference>
<feature type="signal peptide" evidence="2">
    <location>
        <begin position="1"/>
        <end position="18"/>
    </location>
</feature>
<feature type="transmembrane region" description="Helical" evidence="1">
    <location>
        <begin position="368"/>
        <end position="391"/>
    </location>
</feature>
<dbReference type="InterPro" id="IPR052728">
    <property type="entry name" value="O2_lipid_transport_reg"/>
</dbReference>
<dbReference type="AlphaFoldDB" id="A0AAD5LE97"/>
<evidence type="ECO:0000256" key="1">
    <source>
        <dbReference type="SAM" id="Phobius"/>
    </source>
</evidence>
<keyword evidence="1" id="KW-1133">Transmembrane helix</keyword>
<gene>
    <name evidence="4" type="ORF">GHT06_012086</name>
</gene>
<feature type="transmembrane region" description="Helical" evidence="1">
    <location>
        <begin position="411"/>
        <end position="433"/>
    </location>
</feature>
<feature type="transmembrane region" description="Helical" evidence="1">
    <location>
        <begin position="252"/>
        <end position="273"/>
    </location>
</feature>
<reference evidence="4 5" key="1">
    <citation type="submission" date="2022-05" db="EMBL/GenBank/DDBJ databases">
        <title>A multi-omics perspective on studying reproductive biology in Daphnia sinensis.</title>
        <authorList>
            <person name="Jia J."/>
        </authorList>
    </citation>
    <scope>NUCLEOTIDE SEQUENCE [LARGE SCALE GENOMIC DNA]</scope>
    <source>
        <strain evidence="4 5">WSL</strain>
    </source>
</reference>
<dbReference type="Pfam" id="PF01757">
    <property type="entry name" value="Acyl_transf_3"/>
    <property type="match status" value="1"/>
</dbReference>
<dbReference type="InterPro" id="IPR002656">
    <property type="entry name" value="Acyl_transf_3_dom"/>
</dbReference>
<dbReference type="SMART" id="SM00703">
    <property type="entry name" value="NRF"/>
    <property type="match status" value="1"/>
</dbReference>
<feature type="chain" id="PRO_5042259467" description="Nose resistant-to-fluoxetine protein N-terminal domain-containing protein" evidence="2">
    <location>
        <begin position="19"/>
        <end position="462"/>
    </location>
</feature>
<organism evidence="4 5">
    <name type="scientific">Daphnia sinensis</name>
    <dbReference type="NCBI Taxonomy" id="1820382"/>
    <lineage>
        <taxon>Eukaryota</taxon>
        <taxon>Metazoa</taxon>
        <taxon>Ecdysozoa</taxon>
        <taxon>Arthropoda</taxon>
        <taxon>Crustacea</taxon>
        <taxon>Branchiopoda</taxon>
        <taxon>Diplostraca</taxon>
        <taxon>Cladocera</taxon>
        <taxon>Anomopoda</taxon>
        <taxon>Daphniidae</taxon>
        <taxon>Daphnia</taxon>
        <taxon>Daphnia similis group</taxon>
    </lineage>
</organism>
<feature type="domain" description="Nose resistant-to-fluoxetine protein N-terminal" evidence="3">
    <location>
        <begin position="77"/>
        <end position="234"/>
    </location>
</feature>
<sequence>MRFVWMTSFLLLCVGGKAQNLKNPALFMSLDSEEIIEKLKPISQQLEAIDDVTSVLHKVFAALKSSSFPTAVATNISEKCLKDSQFYVHSLYANRSLWALQMQESSAQLPPGLFGANNIHADGLFDECLAVRAPGFDGQYCSVFFMPQAVDESEILPPSEATQKNNFITIFQILGNLLGTDRIEPKRTVADPNTYIYPSTTFCLPSSCSAADLGQAVAELVGSYVIANRSLVIVTDEQYCFKESNDPPPFDGVTITVIVVLSLVGLLVVSATIHEAWRMYCGIDYNSETDGKALSALHCFSVLSNGRKILSMKVSASSANDNFGCIHGIRFFSTCWVVLGHTFSLASSRTMNRKAVIEDFKTVGMQSIGNATVSVDTFFLMSGLLVSFLLLRELDRSKGKFNVGLYYLHRYLRLTIVYAFVLGFVAALIVYLGTGPYWYNVTLYSNACRNAWWRQDSYHWVG</sequence>
<evidence type="ECO:0000259" key="3">
    <source>
        <dbReference type="SMART" id="SM00703"/>
    </source>
</evidence>
<keyword evidence="5" id="KW-1185">Reference proteome</keyword>
<dbReference type="GO" id="GO:0016747">
    <property type="term" value="F:acyltransferase activity, transferring groups other than amino-acyl groups"/>
    <property type="evidence" value="ECO:0007669"/>
    <property type="project" value="InterPro"/>
</dbReference>
<protein>
    <recommendedName>
        <fullName evidence="3">Nose resistant-to-fluoxetine protein N-terminal domain-containing protein</fullName>
    </recommendedName>
</protein>
<name>A0AAD5LE97_9CRUS</name>
<proteinExistence type="predicted"/>